<evidence type="ECO:0000313" key="3">
    <source>
        <dbReference type="Proteomes" id="UP000095594"/>
    </source>
</evidence>
<organism evidence="2 3">
    <name type="scientific">Clostridium disporicum</name>
    <dbReference type="NCBI Taxonomy" id="84024"/>
    <lineage>
        <taxon>Bacteria</taxon>
        <taxon>Bacillati</taxon>
        <taxon>Bacillota</taxon>
        <taxon>Clostridia</taxon>
        <taxon>Eubacteriales</taxon>
        <taxon>Clostridiaceae</taxon>
        <taxon>Clostridium</taxon>
    </lineage>
</organism>
<dbReference type="AlphaFoldDB" id="A0A173YJC5"/>
<feature type="transmembrane region" description="Helical" evidence="1">
    <location>
        <begin position="6"/>
        <end position="26"/>
    </location>
</feature>
<dbReference type="Proteomes" id="UP000095594">
    <property type="component" value="Unassembled WGS sequence"/>
</dbReference>
<feature type="transmembrane region" description="Helical" evidence="1">
    <location>
        <begin position="46"/>
        <end position="65"/>
    </location>
</feature>
<keyword evidence="1" id="KW-0812">Transmembrane</keyword>
<dbReference type="EMBL" id="CYZX01000002">
    <property type="protein sequence ID" value="CUN64242.1"/>
    <property type="molecule type" value="Genomic_DNA"/>
</dbReference>
<accession>A0A173YJC5</accession>
<gene>
    <name evidence="2" type="ORF">ERS852471_00258</name>
</gene>
<dbReference type="OrthoDB" id="9953607at2"/>
<protein>
    <submittedName>
        <fullName evidence="2">Uncharacterized protein</fullName>
    </submittedName>
</protein>
<sequence length="194" mass="22204">MWQDVLMIIAIGLSVYSIYDFGSMIIKKIINNTKISKKIYSFKGKIRYYPLLGLIIFMSNLIGLTKKSDEEIIISKYMLSVMVQKLYSKSGTLNKLTIGILSLFLIINFILSILVKPIMYEEGIVCYDGNFLSWDKIKSITTVQNQIGSRKFIVINTANKEIYLRVANSESNKVKEIIFNKTGIVNKEIVTEFN</sequence>
<evidence type="ECO:0000256" key="1">
    <source>
        <dbReference type="SAM" id="Phobius"/>
    </source>
</evidence>
<keyword evidence="1" id="KW-0472">Membrane</keyword>
<proteinExistence type="predicted"/>
<evidence type="ECO:0000313" key="2">
    <source>
        <dbReference type="EMBL" id="CUN64242.1"/>
    </source>
</evidence>
<keyword evidence="1" id="KW-1133">Transmembrane helix</keyword>
<name>A0A173YJC5_9CLOT</name>
<dbReference type="RefSeq" id="WP_055263147.1">
    <property type="nucleotide sequence ID" value="NZ_CABIXQ010000002.1"/>
</dbReference>
<feature type="transmembrane region" description="Helical" evidence="1">
    <location>
        <begin position="96"/>
        <end position="115"/>
    </location>
</feature>
<reference evidence="2 3" key="1">
    <citation type="submission" date="2015-09" db="EMBL/GenBank/DDBJ databases">
        <authorList>
            <consortium name="Pathogen Informatics"/>
        </authorList>
    </citation>
    <scope>NUCLEOTIDE SEQUENCE [LARGE SCALE GENOMIC DNA]</scope>
    <source>
        <strain evidence="2 3">2789STDY5834856</strain>
    </source>
</reference>